<dbReference type="PROSITE" id="PS00039">
    <property type="entry name" value="DEAD_ATP_HELICASE"/>
    <property type="match status" value="1"/>
</dbReference>
<evidence type="ECO:0000256" key="12">
    <source>
        <dbReference type="ARBA" id="ARBA00047984"/>
    </source>
</evidence>
<feature type="compositionally biased region" description="Polar residues" evidence="15">
    <location>
        <begin position="255"/>
        <end position="264"/>
    </location>
</feature>
<gene>
    <name evidence="19" type="ORF">KVV02_007801</name>
</gene>
<feature type="compositionally biased region" description="Basic and acidic residues" evidence="15">
    <location>
        <begin position="69"/>
        <end position="121"/>
    </location>
</feature>
<evidence type="ECO:0000256" key="8">
    <source>
        <dbReference type="ARBA" id="ARBA00023187"/>
    </source>
</evidence>
<feature type="non-terminal residue" evidence="19">
    <location>
        <position position="1"/>
    </location>
</feature>
<feature type="region of interest" description="Disordered" evidence="15">
    <location>
        <begin position="220"/>
        <end position="264"/>
    </location>
</feature>
<dbReference type="EC" id="3.6.4.13" evidence="2"/>
<evidence type="ECO:0000256" key="7">
    <source>
        <dbReference type="ARBA" id="ARBA00022840"/>
    </source>
</evidence>
<dbReference type="PROSITE" id="PS51195">
    <property type="entry name" value="Q_MOTIF"/>
    <property type="match status" value="1"/>
</dbReference>
<dbReference type="Gene3D" id="3.40.50.300">
    <property type="entry name" value="P-loop containing nucleotide triphosphate hydrolases"/>
    <property type="match status" value="2"/>
</dbReference>
<keyword evidence="14" id="KW-0175">Coiled coil</keyword>
<dbReference type="Pfam" id="PF25430">
    <property type="entry name" value="DDX23"/>
    <property type="match status" value="1"/>
</dbReference>
<reference evidence="19" key="1">
    <citation type="submission" date="2021-07" db="EMBL/GenBank/DDBJ databases">
        <title>Draft genome of Mortierella alpina, strain LL118, isolated from an aspen leaf litter sample.</title>
        <authorList>
            <person name="Yang S."/>
            <person name="Vinatzer B.A."/>
        </authorList>
    </citation>
    <scope>NUCLEOTIDE SEQUENCE</scope>
    <source>
        <strain evidence="19">LL118</strain>
    </source>
</reference>
<organism evidence="19 20">
    <name type="scientific">Mortierella alpina</name>
    <name type="common">Oleaginous fungus</name>
    <name type="synonym">Mortierella renispora</name>
    <dbReference type="NCBI Taxonomy" id="64518"/>
    <lineage>
        <taxon>Eukaryota</taxon>
        <taxon>Fungi</taxon>
        <taxon>Fungi incertae sedis</taxon>
        <taxon>Mucoromycota</taxon>
        <taxon>Mortierellomycotina</taxon>
        <taxon>Mortierellomycetes</taxon>
        <taxon>Mortierellales</taxon>
        <taxon>Mortierellaceae</taxon>
        <taxon>Mortierella</taxon>
    </lineage>
</organism>
<evidence type="ECO:0000256" key="1">
    <source>
        <dbReference type="ARBA" id="ARBA00004123"/>
    </source>
</evidence>
<feature type="domain" description="Helicase C-terminal" evidence="17">
    <location>
        <begin position="676"/>
        <end position="824"/>
    </location>
</feature>
<evidence type="ECO:0000256" key="5">
    <source>
        <dbReference type="ARBA" id="ARBA00022801"/>
    </source>
</evidence>
<feature type="coiled-coil region" evidence="14">
    <location>
        <begin position="175"/>
        <end position="207"/>
    </location>
</feature>
<keyword evidence="3" id="KW-0507">mRNA processing</keyword>
<comment type="subunit">
    <text evidence="11">Component of the U5 snRNP complex.</text>
</comment>
<keyword evidence="8" id="KW-0508">mRNA splicing</keyword>
<evidence type="ECO:0000256" key="11">
    <source>
        <dbReference type="ARBA" id="ARBA00038719"/>
    </source>
</evidence>
<evidence type="ECO:0000256" key="2">
    <source>
        <dbReference type="ARBA" id="ARBA00012552"/>
    </source>
</evidence>
<dbReference type="InterPro" id="IPR014001">
    <property type="entry name" value="Helicase_ATP-bd"/>
</dbReference>
<evidence type="ECO:0000256" key="4">
    <source>
        <dbReference type="ARBA" id="ARBA00022741"/>
    </source>
</evidence>
<dbReference type="EMBL" id="JAIFTL010000099">
    <property type="protein sequence ID" value="KAG9323476.1"/>
    <property type="molecule type" value="Genomic_DNA"/>
</dbReference>
<dbReference type="CDD" id="cd17945">
    <property type="entry name" value="DEADc_DDX23"/>
    <property type="match status" value="1"/>
</dbReference>
<dbReference type="InterPro" id="IPR011545">
    <property type="entry name" value="DEAD/DEAH_box_helicase_dom"/>
</dbReference>
<evidence type="ECO:0000256" key="9">
    <source>
        <dbReference type="ARBA" id="ARBA00023242"/>
    </source>
</evidence>
<proteinExistence type="inferred from homology"/>
<dbReference type="InterPro" id="IPR027417">
    <property type="entry name" value="P-loop_NTPase"/>
</dbReference>
<feature type="domain" description="Helicase ATP-binding" evidence="16">
    <location>
        <begin position="446"/>
        <end position="651"/>
    </location>
</feature>
<comment type="caution">
    <text evidence="19">The sequence shown here is derived from an EMBL/GenBank/DDBJ whole genome shotgun (WGS) entry which is preliminary data.</text>
</comment>
<keyword evidence="4" id="KW-0547">Nucleotide-binding</keyword>
<keyword evidence="7" id="KW-0067">ATP-binding</keyword>
<dbReference type="GO" id="GO:0016787">
    <property type="term" value="F:hydrolase activity"/>
    <property type="evidence" value="ECO:0007669"/>
    <property type="project" value="UniProtKB-KW"/>
</dbReference>
<dbReference type="InterPro" id="IPR014014">
    <property type="entry name" value="RNA_helicase_DEAD_Q_motif"/>
</dbReference>
<evidence type="ECO:0000256" key="14">
    <source>
        <dbReference type="SAM" id="Coils"/>
    </source>
</evidence>
<dbReference type="FunFam" id="3.40.50.300:FF:000322">
    <property type="entry name" value="probable ATP-dependent RNA helicase DDX23"/>
    <property type="match status" value="1"/>
</dbReference>
<dbReference type="PANTHER" id="PTHR47958">
    <property type="entry name" value="ATP-DEPENDENT RNA HELICASE DBP3"/>
    <property type="match status" value="1"/>
</dbReference>
<dbReference type="CDD" id="cd18787">
    <property type="entry name" value="SF2_C_DEAD"/>
    <property type="match status" value="1"/>
</dbReference>
<evidence type="ECO:0000313" key="20">
    <source>
        <dbReference type="Proteomes" id="UP000717515"/>
    </source>
</evidence>
<dbReference type="InterPro" id="IPR001650">
    <property type="entry name" value="Helicase_C-like"/>
</dbReference>
<dbReference type="InterPro" id="IPR000629">
    <property type="entry name" value="RNA-helicase_DEAD-box_CS"/>
</dbReference>
<dbReference type="GO" id="GO:0005634">
    <property type="term" value="C:nucleus"/>
    <property type="evidence" value="ECO:0007669"/>
    <property type="project" value="UniProtKB-SubCell"/>
</dbReference>
<keyword evidence="6" id="KW-0347">Helicase</keyword>
<protein>
    <recommendedName>
        <fullName evidence="2">RNA helicase</fullName>
        <ecNumber evidence="2">3.6.4.13</ecNumber>
    </recommendedName>
</protein>
<evidence type="ECO:0000256" key="15">
    <source>
        <dbReference type="SAM" id="MobiDB-lite"/>
    </source>
</evidence>
<feature type="compositionally biased region" description="Basic and acidic residues" evidence="15">
    <location>
        <begin position="220"/>
        <end position="254"/>
    </location>
</feature>
<evidence type="ECO:0000259" key="17">
    <source>
        <dbReference type="PROSITE" id="PS51194"/>
    </source>
</evidence>
<comment type="subcellular location">
    <subcellularLocation>
        <location evidence="1">Nucleus</location>
    </subcellularLocation>
</comment>
<keyword evidence="9" id="KW-0539">Nucleus</keyword>
<dbReference type="Pfam" id="PF00270">
    <property type="entry name" value="DEAD"/>
    <property type="match status" value="1"/>
</dbReference>
<dbReference type="GO" id="GO:0003676">
    <property type="term" value="F:nucleic acid binding"/>
    <property type="evidence" value="ECO:0007669"/>
    <property type="project" value="InterPro"/>
</dbReference>
<feature type="short sequence motif" description="Q motif" evidence="13">
    <location>
        <begin position="415"/>
        <end position="443"/>
    </location>
</feature>
<feature type="compositionally biased region" description="Basic and acidic residues" evidence="15">
    <location>
        <begin position="32"/>
        <end position="62"/>
    </location>
</feature>
<evidence type="ECO:0000256" key="3">
    <source>
        <dbReference type="ARBA" id="ARBA00022664"/>
    </source>
</evidence>
<feature type="region of interest" description="Disordered" evidence="15">
    <location>
        <begin position="1"/>
        <end position="152"/>
    </location>
</feature>
<dbReference type="GO" id="GO:0006397">
    <property type="term" value="P:mRNA processing"/>
    <property type="evidence" value="ECO:0007669"/>
    <property type="project" value="UniProtKB-KW"/>
</dbReference>
<dbReference type="GO" id="GO:0005524">
    <property type="term" value="F:ATP binding"/>
    <property type="evidence" value="ECO:0007669"/>
    <property type="project" value="UniProtKB-KW"/>
</dbReference>
<evidence type="ECO:0000259" key="16">
    <source>
        <dbReference type="PROSITE" id="PS51192"/>
    </source>
</evidence>
<dbReference type="Pfam" id="PF00271">
    <property type="entry name" value="Helicase_C"/>
    <property type="match status" value="1"/>
</dbReference>
<dbReference type="SUPFAM" id="SSF52540">
    <property type="entry name" value="P-loop containing nucleoside triphosphate hydrolases"/>
    <property type="match status" value="1"/>
</dbReference>
<sequence length="842" mass="95446">HHSSFHPLLPPAPNPSTAGTRIHPANMSSNRQGDHRRNGAYGDRTRSKSPDRMRARDRDGGDRFSGSRHGRDYRDSRDSRDSRDTRDFRDIRDSRDNRNNRDSRDSYRDSRYPREGRDGDRLPVAPASRSEADTRPAMDVDESSEPAARKVPISLEELIKQKEQEKQALEKPKFLTKEQRAELALERRAKEVEAQRKAQELERQQRAEFDAKARVEVQDNNRYGYDSRDSRMTARERGDRDRNSKANGDWRKDSSNNADSSSTGVVLADKEIELVKKRYMGIEDKERKIRKRNDKKFVFDWNADDDTSRDLNPIYTHKHSAQLFGRGHFAGIDVKDRKDRDQFYDKLLANRRSDAEVARAGELGDMAAQKARKVNYADRHWTEKPLDQMRERDWRIFKEDFNIACKGGSIPNPIRRWNESGIDPKILSVIEKVGYSEPTPIQRQAIPIGLQNRDIIGIAETGSGKTASFLIPMLQFISDLPKLTEQNMVHGPYALIMAPTRELAQQIEQETLKFAVPLNFNCVSIVGGHAVEEQAFNLRNGAEIIIATPGRLKDCLDRRILVLNQCTYVVMDEADRMIDLGFEPDVNFILDALPVSNLKPDTDDAEDASKMTMSIDEDASKKYRQTTMFSATMPPAVERLAKRYLRRPAVVTIGTAGQAVETVEQRVEMISDENKKKNRLMELVKGQYAPPIIVFVNQKKSCDMLAKMINGSGLRSTTLHGGKSQEQRELALSQLKSGKSDVLVATDVAGRGIDVQNVSLVVNFDMAKNIEDYTHRIGRTGRAGKSGVAVTFLSSYDTDVYYDLKQMLTKSTLATVPNELRNHEAAMTKGGVGGRRRPNDEF</sequence>
<dbReference type="Proteomes" id="UP000717515">
    <property type="component" value="Unassembled WGS sequence"/>
</dbReference>
<dbReference type="GO" id="GO:0003724">
    <property type="term" value="F:RNA helicase activity"/>
    <property type="evidence" value="ECO:0007669"/>
    <property type="project" value="UniProtKB-EC"/>
</dbReference>
<dbReference type="PROSITE" id="PS51194">
    <property type="entry name" value="HELICASE_CTER"/>
    <property type="match status" value="1"/>
</dbReference>
<dbReference type="PROSITE" id="PS51192">
    <property type="entry name" value="HELICASE_ATP_BIND_1"/>
    <property type="match status" value="1"/>
</dbReference>
<dbReference type="InterPro" id="IPR057479">
    <property type="entry name" value="PRP28/DDX23-like_helical"/>
</dbReference>
<dbReference type="GO" id="GO:0008380">
    <property type="term" value="P:RNA splicing"/>
    <property type="evidence" value="ECO:0007669"/>
    <property type="project" value="UniProtKB-KW"/>
</dbReference>
<evidence type="ECO:0000256" key="6">
    <source>
        <dbReference type="ARBA" id="ARBA00022806"/>
    </source>
</evidence>
<keyword evidence="5" id="KW-0378">Hydrolase</keyword>
<evidence type="ECO:0000256" key="10">
    <source>
        <dbReference type="ARBA" id="ARBA00037954"/>
    </source>
</evidence>
<evidence type="ECO:0000256" key="13">
    <source>
        <dbReference type="PROSITE-ProRule" id="PRU00552"/>
    </source>
</evidence>
<evidence type="ECO:0000259" key="18">
    <source>
        <dbReference type="PROSITE" id="PS51195"/>
    </source>
</evidence>
<comment type="similarity">
    <text evidence="10">Belongs to the DEAD box helicase family. DDX23/PRP28 subfamily.</text>
</comment>
<feature type="domain" description="DEAD-box RNA helicase Q" evidence="18">
    <location>
        <begin position="415"/>
        <end position="443"/>
    </location>
</feature>
<name>A0A9P8A680_MORAP</name>
<evidence type="ECO:0000313" key="19">
    <source>
        <dbReference type="EMBL" id="KAG9323476.1"/>
    </source>
</evidence>
<dbReference type="AlphaFoldDB" id="A0A9P8A680"/>
<dbReference type="SMART" id="SM00487">
    <property type="entry name" value="DEXDc"/>
    <property type="match status" value="1"/>
</dbReference>
<comment type="catalytic activity">
    <reaction evidence="12">
        <text>ATP + H2O = ADP + phosphate + H(+)</text>
        <dbReference type="Rhea" id="RHEA:13065"/>
        <dbReference type="ChEBI" id="CHEBI:15377"/>
        <dbReference type="ChEBI" id="CHEBI:15378"/>
        <dbReference type="ChEBI" id="CHEBI:30616"/>
        <dbReference type="ChEBI" id="CHEBI:43474"/>
        <dbReference type="ChEBI" id="CHEBI:456216"/>
        <dbReference type="EC" id="3.6.4.13"/>
    </reaction>
</comment>
<dbReference type="SMART" id="SM00490">
    <property type="entry name" value="HELICc"/>
    <property type="match status" value="1"/>
</dbReference>
<accession>A0A9P8A680</accession>